<keyword evidence="10" id="KW-1185">Reference proteome</keyword>
<comment type="caution">
    <text evidence="9">The sequence shown here is derived from an EMBL/GenBank/DDBJ whole genome shotgun (WGS) entry which is preliminary data.</text>
</comment>
<dbReference type="RefSeq" id="WP_220194053.1">
    <property type="nucleotide sequence ID" value="NZ_BNJF01000001.1"/>
</dbReference>
<dbReference type="EMBL" id="BNJF01000001">
    <property type="protein sequence ID" value="GHO44674.1"/>
    <property type="molecule type" value="Genomic_DNA"/>
</dbReference>
<feature type="domain" description="VTT" evidence="8">
    <location>
        <begin position="33"/>
        <end position="162"/>
    </location>
</feature>
<comment type="subcellular location">
    <subcellularLocation>
        <location evidence="1">Cell membrane</location>
        <topology evidence="1">Multi-pass membrane protein</topology>
    </subcellularLocation>
</comment>
<sequence>MQELLPTLLLWLQQFGYPALWLVVFVAAIGLPLPISLIVIVAGTLAALERFNLFSLTLVIVSASVCGDSVGYWLGRCCGLSLSRWIQKHPHNRFLSQRTLKRSHNYFRRHGDWAIFLSRFLASGFGGPVNLLAGLEFYPFPRFLLLDIVGETIGALLPLMLGFFLGANWQYGAQLLTTSSLIIIGGIISLFALSLGRKLLQRYALLPEKSGRESNVSSHLKPKNRRVSGLILALSRGVKRIHKKDKFYTSLYSFASLWRKNES</sequence>
<proteinExistence type="inferred from homology"/>
<organism evidence="9 10">
    <name type="scientific">Ktedonospora formicarum</name>
    <dbReference type="NCBI Taxonomy" id="2778364"/>
    <lineage>
        <taxon>Bacteria</taxon>
        <taxon>Bacillati</taxon>
        <taxon>Chloroflexota</taxon>
        <taxon>Ktedonobacteria</taxon>
        <taxon>Ktedonobacterales</taxon>
        <taxon>Ktedonobacteraceae</taxon>
        <taxon>Ktedonospora</taxon>
    </lineage>
</organism>
<protein>
    <recommendedName>
        <fullName evidence="8">VTT domain-containing protein</fullName>
    </recommendedName>
</protein>
<evidence type="ECO:0000256" key="2">
    <source>
        <dbReference type="ARBA" id="ARBA00010792"/>
    </source>
</evidence>
<keyword evidence="6 7" id="KW-0472">Membrane</keyword>
<feature type="transmembrane region" description="Helical" evidence="7">
    <location>
        <begin position="20"/>
        <end position="46"/>
    </location>
</feature>
<evidence type="ECO:0000256" key="7">
    <source>
        <dbReference type="SAM" id="Phobius"/>
    </source>
</evidence>
<dbReference type="PANTHER" id="PTHR42709">
    <property type="entry name" value="ALKALINE PHOSPHATASE LIKE PROTEIN"/>
    <property type="match status" value="1"/>
</dbReference>
<comment type="similarity">
    <text evidence="2">Belongs to the DedA family.</text>
</comment>
<dbReference type="PANTHER" id="PTHR42709:SF6">
    <property type="entry name" value="UNDECAPRENYL PHOSPHATE TRANSPORTER A"/>
    <property type="match status" value="1"/>
</dbReference>
<dbReference type="InterPro" id="IPR032816">
    <property type="entry name" value="VTT_dom"/>
</dbReference>
<dbReference type="Proteomes" id="UP000612362">
    <property type="component" value="Unassembled WGS sequence"/>
</dbReference>
<evidence type="ECO:0000259" key="8">
    <source>
        <dbReference type="Pfam" id="PF09335"/>
    </source>
</evidence>
<evidence type="ECO:0000256" key="4">
    <source>
        <dbReference type="ARBA" id="ARBA00022692"/>
    </source>
</evidence>
<evidence type="ECO:0000256" key="5">
    <source>
        <dbReference type="ARBA" id="ARBA00022989"/>
    </source>
</evidence>
<keyword evidence="5 7" id="KW-1133">Transmembrane helix</keyword>
<feature type="transmembrane region" description="Helical" evidence="7">
    <location>
        <begin position="144"/>
        <end position="165"/>
    </location>
</feature>
<evidence type="ECO:0000313" key="10">
    <source>
        <dbReference type="Proteomes" id="UP000612362"/>
    </source>
</evidence>
<evidence type="ECO:0000313" key="9">
    <source>
        <dbReference type="EMBL" id="GHO44674.1"/>
    </source>
</evidence>
<feature type="transmembrane region" description="Helical" evidence="7">
    <location>
        <begin position="113"/>
        <end position="132"/>
    </location>
</feature>
<feature type="transmembrane region" description="Helical" evidence="7">
    <location>
        <begin position="53"/>
        <end position="74"/>
    </location>
</feature>
<accession>A0A8J3I398</accession>
<gene>
    <name evidence="9" type="ORF">KSX_28370</name>
</gene>
<keyword evidence="4 7" id="KW-0812">Transmembrane</keyword>
<evidence type="ECO:0000256" key="1">
    <source>
        <dbReference type="ARBA" id="ARBA00004651"/>
    </source>
</evidence>
<feature type="transmembrane region" description="Helical" evidence="7">
    <location>
        <begin position="171"/>
        <end position="193"/>
    </location>
</feature>
<dbReference type="AlphaFoldDB" id="A0A8J3I398"/>
<dbReference type="InterPro" id="IPR051311">
    <property type="entry name" value="DedA_domain"/>
</dbReference>
<dbReference type="Pfam" id="PF09335">
    <property type="entry name" value="VTT_dom"/>
    <property type="match status" value="1"/>
</dbReference>
<dbReference type="GO" id="GO:0005886">
    <property type="term" value="C:plasma membrane"/>
    <property type="evidence" value="ECO:0007669"/>
    <property type="project" value="UniProtKB-SubCell"/>
</dbReference>
<evidence type="ECO:0000256" key="6">
    <source>
        <dbReference type="ARBA" id="ARBA00023136"/>
    </source>
</evidence>
<reference evidence="9" key="1">
    <citation type="submission" date="2020-10" db="EMBL/GenBank/DDBJ databases">
        <title>Taxonomic study of unclassified bacteria belonging to the class Ktedonobacteria.</title>
        <authorList>
            <person name="Yabe S."/>
            <person name="Wang C.M."/>
            <person name="Zheng Y."/>
            <person name="Sakai Y."/>
            <person name="Cavaletti L."/>
            <person name="Monciardini P."/>
            <person name="Donadio S."/>
        </authorList>
    </citation>
    <scope>NUCLEOTIDE SEQUENCE</scope>
    <source>
        <strain evidence="9">SOSP1-1</strain>
    </source>
</reference>
<keyword evidence="3" id="KW-1003">Cell membrane</keyword>
<name>A0A8J3I398_9CHLR</name>
<evidence type="ECO:0000256" key="3">
    <source>
        <dbReference type="ARBA" id="ARBA00022475"/>
    </source>
</evidence>